<feature type="non-terminal residue" evidence="4">
    <location>
        <position position="50"/>
    </location>
</feature>
<keyword evidence="2" id="KW-0768">Sushi</keyword>
<proteinExistence type="predicted"/>
<feature type="domain" description="Sushi" evidence="3">
    <location>
        <begin position="1"/>
        <end position="50"/>
    </location>
</feature>
<keyword evidence="1" id="KW-1015">Disulfide bond</keyword>
<comment type="caution">
    <text evidence="2">Lacks conserved residue(s) required for the propagation of feature annotation.</text>
</comment>
<dbReference type="Gene3D" id="2.10.70.10">
    <property type="entry name" value="Complement Module, domain 1"/>
    <property type="match status" value="1"/>
</dbReference>
<organism evidence="4 5">
    <name type="scientific">Cirrhinus mrigala</name>
    <name type="common">Mrigala</name>
    <dbReference type="NCBI Taxonomy" id="683832"/>
    <lineage>
        <taxon>Eukaryota</taxon>
        <taxon>Metazoa</taxon>
        <taxon>Chordata</taxon>
        <taxon>Craniata</taxon>
        <taxon>Vertebrata</taxon>
        <taxon>Euteleostomi</taxon>
        <taxon>Actinopterygii</taxon>
        <taxon>Neopterygii</taxon>
        <taxon>Teleostei</taxon>
        <taxon>Ostariophysi</taxon>
        <taxon>Cypriniformes</taxon>
        <taxon>Cyprinidae</taxon>
        <taxon>Labeoninae</taxon>
        <taxon>Labeonini</taxon>
        <taxon>Cirrhinus</taxon>
    </lineage>
</organism>
<dbReference type="PROSITE" id="PS50923">
    <property type="entry name" value="SUSHI"/>
    <property type="match status" value="1"/>
</dbReference>
<evidence type="ECO:0000256" key="2">
    <source>
        <dbReference type="PROSITE-ProRule" id="PRU00302"/>
    </source>
</evidence>
<dbReference type="CDD" id="cd00033">
    <property type="entry name" value="CCP"/>
    <property type="match status" value="1"/>
</dbReference>
<dbReference type="EMBL" id="JAMKFB020000023">
    <property type="protein sequence ID" value="KAL0157632.1"/>
    <property type="molecule type" value="Genomic_DNA"/>
</dbReference>
<sequence length="50" mass="5387">PAVANRLIKPGERTQYAPQDTVTIFCSEGFELIGLPDVTCGPDGQWQGLP</sequence>
<dbReference type="Pfam" id="PF00084">
    <property type="entry name" value="Sushi"/>
    <property type="match status" value="1"/>
</dbReference>
<protein>
    <recommendedName>
        <fullName evidence="3">Sushi domain-containing protein</fullName>
    </recommendedName>
</protein>
<evidence type="ECO:0000313" key="4">
    <source>
        <dbReference type="EMBL" id="KAL0157632.1"/>
    </source>
</evidence>
<evidence type="ECO:0000313" key="5">
    <source>
        <dbReference type="Proteomes" id="UP001529510"/>
    </source>
</evidence>
<evidence type="ECO:0000256" key="1">
    <source>
        <dbReference type="ARBA" id="ARBA00023157"/>
    </source>
</evidence>
<name>A0ABD0N8S2_CIRMR</name>
<dbReference type="Proteomes" id="UP001529510">
    <property type="component" value="Unassembled WGS sequence"/>
</dbReference>
<gene>
    <name evidence="4" type="ORF">M9458_045708</name>
</gene>
<evidence type="ECO:0000259" key="3">
    <source>
        <dbReference type="PROSITE" id="PS50923"/>
    </source>
</evidence>
<reference evidence="4 5" key="1">
    <citation type="submission" date="2024-05" db="EMBL/GenBank/DDBJ databases">
        <title>Genome sequencing and assembly of Indian major carp, Cirrhinus mrigala (Hamilton, 1822).</title>
        <authorList>
            <person name="Mohindra V."/>
            <person name="Chowdhury L.M."/>
            <person name="Lal K."/>
            <person name="Jena J.K."/>
        </authorList>
    </citation>
    <scope>NUCLEOTIDE SEQUENCE [LARGE SCALE GENOMIC DNA]</scope>
    <source>
        <strain evidence="4">CM1030</strain>
        <tissue evidence="4">Blood</tissue>
    </source>
</reference>
<dbReference type="SUPFAM" id="SSF57535">
    <property type="entry name" value="Complement control module/SCR domain"/>
    <property type="match status" value="1"/>
</dbReference>
<accession>A0ABD0N8S2</accession>
<dbReference type="AlphaFoldDB" id="A0ABD0N8S2"/>
<keyword evidence="5" id="KW-1185">Reference proteome</keyword>
<feature type="non-terminal residue" evidence="4">
    <location>
        <position position="1"/>
    </location>
</feature>
<dbReference type="InterPro" id="IPR000436">
    <property type="entry name" value="Sushi_SCR_CCP_dom"/>
</dbReference>
<comment type="caution">
    <text evidence="4">The sequence shown here is derived from an EMBL/GenBank/DDBJ whole genome shotgun (WGS) entry which is preliminary data.</text>
</comment>
<dbReference type="InterPro" id="IPR035976">
    <property type="entry name" value="Sushi/SCR/CCP_sf"/>
</dbReference>